<feature type="domain" description="Amidohydrolase-related" evidence="9">
    <location>
        <begin position="82"/>
        <end position="444"/>
    </location>
</feature>
<evidence type="ECO:0000256" key="1">
    <source>
        <dbReference type="ARBA" id="ARBA00001947"/>
    </source>
</evidence>
<dbReference type="Gene3D" id="3.20.20.140">
    <property type="entry name" value="Metal-dependent hydrolases"/>
    <property type="match status" value="1"/>
</dbReference>
<dbReference type="GO" id="GO:0005829">
    <property type="term" value="C:cytosol"/>
    <property type="evidence" value="ECO:0007669"/>
    <property type="project" value="TreeGrafter"/>
</dbReference>
<dbReference type="InterPro" id="IPR011059">
    <property type="entry name" value="Metal-dep_hydrolase_composite"/>
</dbReference>
<comment type="similarity">
    <text evidence="3">Belongs to the metallo-dependent hydrolases superfamily. ATZ/TRZ family.</text>
</comment>
<name>E6PVU9_9ZZZZ</name>
<evidence type="ECO:0000259" key="9">
    <source>
        <dbReference type="Pfam" id="PF01979"/>
    </source>
</evidence>
<evidence type="ECO:0000256" key="4">
    <source>
        <dbReference type="ARBA" id="ARBA00012781"/>
    </source>
</evidence>
<dbReference type="EC" id="3.5.4.3" evidence="4"/>
<keyword evidence="7" id="KW-0862">Zinc</keyword>
<keyword evidence="5" id="KW-0479">Metal-binding</keyword>
<dbReference type="Gene3D" id="2.30.40.10">
    <property type="entry name" value="Urease, subunit C, domain 1"/>
    <property type="match status" value="1"/>
</dbReference>
<evidence type="ECO:0000256" key="7">
    <source>
        <dbReference type="ARBA" id="ARBA00022833"/>
    </source>
</evidence>
<gene>
    <name evidence="10" type="ORF">CARN2_0230</name>
</gene>
<dbReference type="PANTHER" id="PTHR11271">
    <property type="entry name" value="GUANINE DEAMINASE"/>
    <property type="match status" value="1"/>
</dbReference>
<comment type="pathway">
    <text evidence="2">Purine metabolism; guanine degradation; xanthine from guanine: step 1/1.</text>
</comment>
<organism evidence="10">
    <name type="scientific">mine drainage metagenome</name>
    <dbReference type="NCBI Taxonomy" id="410659"/>
    <lineage>
        <taxon>unclassified sequences</taxon>
        <taxon>metagenomes</taxon>
        <taxon>ecological metagenomes</taxon>
    </lineage>
</organism>
<keyword evidence="6" id="KW-0378">Hydrolase</keyword>
<dbReference type="GO" id="GO:0008270">
    <property type="term" value="F:zinc ion binding"/>
    <property type="evidence" value="ECO:0007669"/>
    <property type="project" value="InterPro"/>
</dbReference>
<protein>
    <recommendedName>
        <fullName evidence="4">guanine deaminase</fullName>
        <ecNumber evidence="4">3.5.4.3</ecNumber>
    </recommendedName>
</protein>
<evidence type="ECO:0000256" key="3">
    <source>
        <dbReference type="ARBA" id="ARBA00006745"/>
    </source>
</evidence>
<evidence type="ECO:0000256" key="2">
    <source>
        <dbReference type="ARBA" id="ARBA00004984"/>
    </source>
</evidence>
<dbReference type="UniPathway" id="UPA00603">
    <property type="reaction ID" value="UER00660"/>
</dbReference>
<dbReference type="SUPFAM" id="SSF51556">
    <property type="entry name" value="Metallo-dependent hydrolases"/>
    <property type="match status" value="1"/>
</dbReference>
<proteinExistence type="inferred from homology"/>
<dbReference type="InterPro" id="IPR032466">
    <property type="entry name" value="Metal_Hydrolase"/>
</dbReference>
<dbReference type="NCBIfam" id="TIGR02967">
    <property type="entry name" value="guan_deamin"/>
    <property type="match status" value="1"/>
</dbReference>
<dbReference type="InterPro" id="IPR051607">
    <property type="entry name" value="Metallo-dep_hydrolases"/>
</dbReference>
<dbReference type="PANTHER" id="PTHR11271:SF6">
    <property type="entry name" value="GUANINE DEAMINASE"/>
    <property type="match status" value="1"/>
</dbReference>
<dbReference type="Pfam" id="PF01979">
    <property type="entry name" value="Amidohydro_1"/>
    <property type="match status" value="1"/>
</dbReference>
<evidence type="ECO:0000256" key="6">
    <source>
        <dbReference type="ARBA" id="ARBA00022801"/>
    </source>
</evidence>
<accession>E6PVU9</accession>
<sequence>MSSPAATPRPNQPHASNPRLALCGDILHFLRDPGWSEDAADAVQFEPDGWLLIEHGRVHAVHPADDPPDTSWARQDWRGHLLMPGFIDPHVHAPQLDVIASFGAALLDWLERYTFPAEARYADPEQSRLGAERFLHALLAHGTTSALVYATVHKTSAEALFEVGRRLGMRLITGKVLMDRNCPDDLRDDVEQAERDCVDLIERWHGAGRLAYAVTPRFAATSSPQQLAMAGRLLQRYAQNAGGLYMQTHVAENREEVRWIAELFPDSRSYLDVYASHGLLTRRSMLAHGIWLDDADRARLAQAGSSIAFAPSSNLFLGSGLFNWAQAEDAGVGVAPASDVGGGTSLCQLRTLADGYKVLALQGQRLTAWQGLYAITRGAARSLELEPEIGHFAPGTVADVVVWRWAEGAVQQRRQDLARSLHERLFAWMTLADERNVAAVYLRGCKIAAAQQPADGWSGDSAGHLGPSGTTTG</sequence>
<evidence type="ECO:0000313" key="10">
    <source>
        <dbReference type="EMBL" id="CBH99056.1"/>
    </source>
</evidence>
<reference evidence="10" key="1">
    <citation type="submission" date="2009-10" db="EMBL/GenBank/DDBJ databases">
        <title>Diversity of trophic interactions inside an arsenic-rich microbial ecosystem.</title>
        <authorList>
            <person name="Bertin P.N."/>
            <person name="Heinrich-Salmeron A."/>
            <person name="Pelletier E."/>
            <person name="Goulhen-Chollet F."/>
            <person name="Arsene-Ploetze F."/>
            <person name="Gallien S."/>
            <person name="Calteau A."/>
            <person name="Vallenet D."/>
            <person name="Casiot C."/>
            <person name="Chane-Woon-Ming B."/>
            <person name="Giloteaux L."/>
            <person name="Barakat M."/>
            <person name="Bonnefoy V."/>
            <person name="Bruneel O."/>
            <person name="Chandler M."/>
            <person name="Cleiss J."/>
            <person name="Duran R."/>
            <person name="Elbaz-Poulichet F."/>
            <person name="Fonknechten N."/>
            <person name="Lauga B."/>
            <person name="Mornico D."/>
            <person name="Ortet P."/>
            <person name="Schaeffer C."/>
            <person name="Siguier P."/>
            <person name="Alexander Thil Smith A."/>
            <person name="Van Dorsselaer A."/>
            <person name="Weissenbach J."/>
            <person name="Medigue C."/>
            <person name="Le Paslier D."/>
        </authorList>
    </citation>
    <scope>NUCLEOTIDE SEQUENCE</scope>
</reference>
<dbReference type="InterPro" id="IPR014311">
    <property type="entry name" value="Guanine_deaminase"/>
</dbReference>
<dbReference type="GO" id="GO:0006147">
    <property type="term" value="P:guanine catabolic process"/>
    <property type="evidence" value="ECO:0007669"/>
    <property type="project" value="UniProtKB-UniPathway"/>
</dbReference>
<dbReference type="NCBIfam" id="NF006679">
    <property type="entry name" value="PRK09228.1"/>
    <property type="match status" value="1"/>
</dbReference>
<dbReference type="GO" id="GO:0008892">
    <property type="term" value="F:guanine deaminase activity"/>
    <property type="evidence" value="ECO:0007669"/>
    <property type="project" value="UniProtKB-EC"/>
</dbReference>
<dbReference type="InterPro" id="IPR006680">
    <property type="entry name" value="Amidohydro-rel"/>
</dbReference>
<dbReference type="AlphaFoldDB" id="E6PVU9"/>
<evidence type="ECO:0000256" key="5">
    <source>
        <dbReference type="ARBA" id="ARBA00022723"/>
    </source>
</evidence>
<evidence type="ECO:0000256" key="8">
    <source>
        <dbReference type="SAM" id="MobiDB-lite"/>
    </source>
</evidence>
<feature type="region of interest" description="Disordered" evidence="8">
    <location>
        <begin position="453"/>
        <end position="473"/>
    </location>
</feature>
<dbReference type="EMBL" id="CABM01000065">
    <property type="protein sequence ID" value="CBH99056.1"/>
    <property type="molecule type" value="Genomic_DNA"/>
</dbReference>
<comment type="caution">
    <text evidence="10">The sequence shown here is derived from an EMBL/GenBank/DDBJ whole genome shotgun (WGS) entry which is preliminary data.</text>
</comment>
<dbReference type="SUPFAM" id="SSF51338">
    <property type="entry name" value="Composite domain of metallo-dependent hydrolases"/>
    <property type="match status" value="2"/>
</dbReference>
<comment type="cofactor">
    <cofactor evidence="1">
        <name>Zn(2+)</name>
        <dbReference type="ChEBI" id="CHEBI:29105"/>
    </cofactor>
</comment>